<dbReference type="PANTHER" id="PTHR45754:SF3">
    <property type="entry name" value="METHYLENETETRAHYDROFOLATE REDUCTASE (NADPH)"/>
    <property type="match status" value="1"/>
</dbReference>
<evidence type="ECO:0000256" key="5">
    <source>
        <dbReference type="ARBA" id="ARBA00022630"/>
    </source>
</evidence>
<evidence type="ECO:0000256" key="10">
    <source>
        <dbReference type="ARBA" id="ARBA00034478"/>
    </source>
</evidence>
<accession>A0A0H4IYY4</accession>
<keyword evidence="6 12" id="KW-0274">FAD</keyword>
<comment type="similarity">
    <text evidence="3 12">Belongs to the methylenetetrahydrofolate reductase family.</text>
</comment>
<dbReference type="NCBIfam" id="TIGR00676">
    <property type="entry name" value="fadh2"/>
    <property type="match status" value="1"/>
</dbReference>
<evidence type="ECO:0000256" key="7">
    <source>
        <dbReference type="ARBA" id="ARBA00023002"/>
    </source>
</evidence>
<dbReference type="Gene3D" id="3.20.20.220">
    <property type="match status" value="1"/>
</dbReference>
<dbReference type="PANTHER" id="PTHR45754">
    <property type="entry name" value="METHYLENETETRAHYDROFOLATE REDUCTASE"/>
    <property type="match status" value="1"/>
</dbReference>
<dbReference type="InterPro" id="IPR029041">
    <property type="entry name" value="FAD-linked_oxidoreductase-like"/>
</dbReference>
<proteinExistence type="inferred from homology"/>
<dbReference type="InterPro" id="IPR003171">
    <property type="entry name" value="Mehydrof_redctse-like"/>
</dbReference>
<sequence>MKASSFSFEFFPPRTQEGEEKLKRTLKNLSVFNPEFFSVTFGAGGSTKDKTIGVVQSIKDDGYNAVPHISCITSTKDEVMDLITSYKNKGINRLVALRGDNPSGIAGYGDFHHASDLVEFIRTNTGDYFHLDVAAYPEFHPESESSIDDLKNFKTKVDAGANSAITQFFFNVDSYFKFIEECERLNISIPIVPGIMPIYNIKQLSRFAQTCGAEIPRWLKYKLESYGDDIESLREFGIDFISELCETLQQFGVESFHFYTLNECGIVSKVLKNISD</sequence>
<evidence type="ECO:0000256" key="1">
    <source>
        <dbReference type="ARBA" id="ARBA00001974"/>
    </source>
</evidence>
<evidence type="ECO:0000256" key="3">
    <source>
        <dbReference type="ARBA" id="ARBA00006743"/>
    </source>
</evidence>
<dbReference type="PATRIC" id="fig|1623450.3.peg.572"/>
<evidence type="ECO:0000256" key="2">
    <source>
        <dbReference type="ARBA" id="ARBA00004777"/>
    </source>
</evidence>
<keyword evidence="9" id="KW-0486">Methionine biosynthesis</keyword>
<reference evidence="13 14" key="1">
    <citation type="submission" date="2015-03" db="EMBL/GenBank/DDBJ databases">
        <title>Comparative analysis of the OM43 clade including a novel species from Red Sea uncovers genomic and metabolic diversity among marine methylotrophs.</title>
        <authorList>
            <person name="Jimenez-Infante F."/>
            <person name="Ngugi D.K."/>
            <person name="Vinu M."/>
            <person name="Alam I."/>
            <person name="Kamau A."/>
            <person name="Blom J."/>
            <person name="Bajic V.B."/>
            <person name="Stingl U."/>
        </authorList>
    </citation>
    <scope>NUCLEOTIDE SEQUENCE [LARGE SCALE GENOMIC DNA]</scope>
    <source>
        <strain evidence="13 14">MBRSH7</strain>
    </source>
</reference>
<dbReference type="CDD" id="cd00537">
    <property type="entry name" value="MTHFR"/>
    <property type="match status" value="1"/>
</dbReference>
<dbReference type="GO" id="GO:0009086">
    <property type="term" value="P:methionine biosynthetic process"/>
    <property type="evidence" value="ECO:0007669"/>
    <property type="project" value="UniProtKB-KW"/>
</dbReference>
<dbReference type="SUPFAM" id="SSF51730">
    <property type="entry name" value="FAD-linked oxidoreductase"/>
    <property type="match status" value="1"/>
</dbReference>
<evidence type="ECO:0000256" key="12">
    <source>
        <dbReference type="RuleBase" id="RU003862"/>
    </source>
</evidence>
<evidence type="ECO:0000313" key="13">
    <source>
        <dbReference type="EMBL" id="AKO65699.1"/>
    </source>
</evidence>
<comment type="pathway">
    <text evidence="10">Amino-acid biosynthesis; L-methionine biosynthesis via de novo pathway.</text>
</comment>
<dbReference type="GO" id="GO:0106312">
    <property type="term" value="F:methylenetetrahydrofolate reductase (NADH) activity"/>
    <property type="evidence" value="ECO:0007669"/>
    <property type="project" value="UniProtKB-EC"/>
</dbReference>
<dbReference type="InterPro" id="IPR004620">
    <property type="entry name" value="MTHF_reductase_bac"/>
</dbReference>
<evidence type="ECO:0000313" key="14">
    <source>
        <dbReference type="Proteomes" id="UP000066549"/>
    </source>
</evidence>
<keyword evidence="8" id="KW-0520">NAD</keyword>
<dbReference type="OrthoDB" id="9812555at2"/>
<keyword evidence="5 12" id="KW-0285">Flavoprotein</keyword>
<dbReference type="EC" id="1.5.1.54" evidence="12"/>
<evidence type="ECO:0000256" key="9">
    <source>
        <dbReference type="ARBA" id="ARBA00023167"/>
    </source>
</evidence>
<evidence type="ECO:0000256" key="6">
    <source>
        <dbReference type="ARBA" id="ARBA00022827"/>
    </source>
</evidence>
<evidence type="ECO:0000256" key="8">
    <source>
        <dbReference type="ARBA" id="ARBA00023027"/>
    </source>
</evidence>
<dbReference type="AlphaFoldDB" id="A0A0H4IYY4"/>
<dbReference type="GO" id="GO:0035999">
    <property type="term" value="P:tetrahydrofolate interconversion"/>
    <property type="evidence" value="ECO:0007669"/>
    <property type="project" value="UniProtKB-UniPathway"/>
</dbReference>
<keyword evidence="4" id="KW-0028">Amino-acid biosynthesis</keyword>
<evidence type="ECO:0000256" key="11">
    <source>
        <dbReference type="ARBA" id="ARBA00048628"/>
    </source>
</evidence>
<dbReference type="Proteomes" id="UP000066549">
    <property type="component" value="Chromosome"/>
</dbReference>
<comment type="pathway">
    <text evidence="2 12">One-carbon metabolism; tetrahydrofolate interconversion.</text>
</comment>
<keyword evidence="7 12" id="KW-0560">Oxidoreductase</keyword>
<comment type="cofactor">
    <cofactor evidence="1 12">
        <name>FAD</name>
        <dbReference type="ChEBI" id="CHEBI:57692"/>
    </cofactor>
</comment>
<dbReference type="GO" id="GO:0071949">
    <property type="term" value="F:FAD binding"/>
    <property type="evidence" value="ECO:0007669"/>
    <property type="project" value="TreeGrafter"/>
</dbReference>
<name>A0A0H4IYY4_9PROT</name>
<keyword evidence="14" id="KW-1185">Reference proteome</keyword>
<organism evidence="13 14">
    <name type="scientific">Methylophilales bacterium MBRS-H7</name>
    <dbReference type="NCBI Taxonomy" id="1623450"/>
    <lineage>
        <taxon>Bacteria</taxon>
        <taxon>Pseudomonadati</taxon>
        <taxon>Pseudomonadota</taxon>
        <taxon>Betaproteobacteria</taxon>
        <taxon>Nitrosomonadales</taxon>
        <taxon>OM43 clade</taxon>
    </lineage>
</organism>
<dbReference type="EMBL" id="CP011002">
    <property type="protein sequence ID" value="AKO65699.1"/>
    <property type="molecule type" value="Genomic_DNA"/>
</dbReference>
<dbReference type="UniPathway" id="UPA00193"/>
<gene>
    <name evidence="13" type="ORF">VI33_02885</name>
</gene>
<dbReference type="GO" id="GO:0005829">
    <property type="term" value="C:cytosol"/>
    <property type="evidence" value="ECO:0007669"/>
    <property type="project" value="InterPro"/>
</dbReference>
<comment type="catalytic activity">
    <reaction evidence="11">
        <text>(6S)-5-methyl-5,6,7,8-tetrahydrofolate + NAD(+) = (6R)-5,10-methylene-5,6,7,8-tetrahydrofolate + NADH + H(+)</text>
        <dbReference type="Rhea" id="RHEA:19821"/>
        <dbReference type="ChEBI" id="CHEBI:15378"/>
        <dbReference type="ChEBI" id="CHEBI:15636"/>
        <dbReference type="ChEBI" id="CHEBI:18608"/>
        <dbReference type="ChEBI" id="CHEBI:57540"/>
        <dbReference type="ChEBI" id="CHEBI:57945"/>
        <dbReference type="EC" id="1.5.1.54"/>
    </reaction>
    <physiologicalReaction direction="right-to-left" evidence="11">
        <dbReference type="Rhea" id="RHEA:19823"/>
    </physiologicalReaction>
</comment>
<dbReference type="Pfam" id="PF02219">
    <property type="entry name" value="MTHFR"/>
    <property type="match status" value="1"/>
</dbReference>
<protein>
    <recommendedName>
        <fullName evidence="12">Methylenetetrahydrofolate reductase</fullName>
        <ecNumber evidence="12">1.5.1.54</ecNumber>
    </recommendedName>
</protein>
<evidence type="ECO:0000256" key="4">
    <source>
        <dbReference type="ARBA" id="ARBA00022605"/>
    </source>
</evidence>